<keyword evidence="1" id="KW-0813">Transport</keyword>
<dbReference type="Proteomes" id="UP000297258">
    <property type="component" value="Unassembled WGS sequence"/>
</dbReference>
<evidence type="ECO:0000256" key="5">
    <source>
        <dbReference type="ARBA" id="ARBA00022967"/>
    </source>
</evidence>
<dbReference type="PANTHER" id="PTHR42794:SF1">
    <property type="entry name" value="HEMIN IMPORT ATP-BINDING PROTEIN HMUV"/>
    <property type="match status" value="1"/>
</dbReference>
<dbReference type="InterPro" id="IPR003593">
    <property type="entry name" value="AAA+_ATPase"/>
</dbReference>
<dbReference type="PANTHER" id="PTHR42794">
    <property type="entry name" value="HEMIN IMPORT ATP-BINDING PROTEIN HMUV"/>
    <property type="match status" value="1"/>
</dbReference>
<keyword evidence="2" id="KW-0472">Membrane</keyword>
<accession>A0A4Y9SRC3</accession>
<sequence length="260" mass="28258">MIETIDLTLRVGGRVLLERLSWLAREGECWCVLGPNGAGKSTLLRTLAGLRVPDDGHVALAGRPLPDWPLPALARERAYLAQARGDAFAYRVIETVLMARHPYHADRYWEGTDDHLAAQDALAALDVAHLAQRDVRTLSGGERQRVAIAALLAQDTPLLLLDEPSTALDLAHQVAVMDLLARLAREQRKAVVMVGHDLNLAWSGATHALLLMQGGGWRAGPVAEVMTPGLLKECLGHPIDVVDCEGRTIFIPDRFGRSTG</sequence>
<dbReference type="GO" id="GO:0016887">
    <property type="term" value="F:ATP hydrolysis activity"/>
    <property type="evidence" value="ECO:0007669"/>
    <property type="project" value="InterPro"/>
</dbReference>
<keyword evidence="5" id="KW-1278">Translocase</keyword>
<evidence type="ECO:0000256" key="6">
    <source>
        <dbReference type="ARBA" id="ARBA00037066"/>
    </source>
</evidence>
<dbReference type="InterPro" id="IPR027417">
    <property type="entry name" value="P-loop_NTPase"/>
</dbReference>
<dbReference type="PROSITE" id="PS00211">
    <property type="entry name" value="ABC_TRANSPORTER_1"/>
    <property type="match status" value="1"/>
</dbReference>
<keyword evidence="4 8" id="KW-0067">ATP-binding</keyword>
<comment type="function">
    <text evidence="6">Part of the ABC transporter complex HmuTUV involved in hemin import. Responsible for energy coupling to the transport system.</text>
</comment>
<proteinExistence type="predicted"/>
<dbReference type="OrthoDB" id="5296765at2"/>
<gene>
    <name evidence="8" type="ORF">E4O92_24275</name>
</gene>
<dbReference type="EMBL" id="SPUM01000152">
    <property type="protein sequence ID" value="TFW27306.1"/>
    <property type="molecule type" value="Genomic_DNA"/>
</dbReference>
<dbReference type="RefSeq" id="WP_135192212.1">
    <property type="nucleotide sequence ID" value="NZ_SPUM01000152.1"/>
</dbReference>
<dbReference type="InterPro" id="IPR003439">
    <property type="entry name" value="ABC_transporter-like_ATP-bd"/>
</dbReference>
<dbReference type="InterPro" id="IPR017871">
    <property type="entry name" value="ABC_transporter-like_CS"/>
</dbReference>
<dbReference type="SMART" id="SM00382">
    <property type="entry name" value="AAA"/>
    <property type="match status" value="1"/>
</dbReference>
<organism evidence="8 9">
    <name type="scientific">Massilia horti</name>
    <dbReference type="NCBI Taxonomy" id="2562153"/>
    <lineage>
        <taxon>Bacteria</taxon>
        <taxon>Pseudomonadati</taxon>
        <taxon>Pseudomonadota</taxon>
        <taxon>Betaproteobacteria</taxon>
        <taxon>Burkholderiales</taxon>
        <taxon>Oxalobacteraceae</taxon>
        <taxon>Telluria group</taxon>
        <taxon>Massilia</taxon>
    </lineage>
</organism>
<protein>
    <submittedName>
        <fullName evidence="8">ABC transporter ATP-binding protein</fullName>
    </submittedName>
</protein>
<dbReference type="Pfam" id="PF00005">
    <property type="entry name" value="ABC_tran"/>
    <property type="match status" value="1"/>
</dbReference>
<comment type="caution">
    <text evidence="8">The sequence shown here is derived from an EMBL/GenBank/DDBJ whole genome shotgun (WGS) entry which is preliminary data.</text>
</comment>
<dbReference type="SUPFAM" id="SSF52540">
    <property type="entry name" value="P-loop containing nucleoside triphosphate hydrolases"/>
    <property type="match status" value="1"/>
</dbReference>
<dbReference type="AlphaFoldDB" id="A0A4Y9SRC3"/>
<reference evidence="8 9" key="1">
    <citation type="submission" date="2019-03" db="EMBL/GenBank/DDBJ databases">
        <title>Draft genome of Massilia hortus sp. nov., a novel bacterial species of the Oxalobacteraceae family.</title>
        <authorList>
            <person name="Peta V."/>
            <person name="Raths R."/>
            <person name="Bucking H."/>
        </authorList>
    </citation>
    <scope>NUCLEOTIDE SEQUENCE [LARGE SCALE GENOMIC DNA]</scope>
    <source>
        <strain evidence="8 9">ONC3</strain>
    </source>
</reference>
<dbReference type="Gene3D" id="3.40.50.300">
    <property type="entry name" value="P-loop containing nucleotide triphosphate hydrolases"/>
    <property type="match status" value="1"/>
</dbReference>
<dbReference type="GO" id="GO:0005524">
    <property type="term" value="F:ATP binding"/>
    <property type="evidence" value="ECO:0007669"/>
    <property type="project" value="UniProtKB-KW"/>
</dbReference>
<name>A0A4Y9SRC3_9BURK</name>
<keyword evidence="9" id="KW-1185">Reference proteome</keyword>
<dbReference type="CDD" id="cd03214">
    <property type="entry name" value="ABC_Iron-Siderophores_B12_Hemin"/>
    <property type="match status" value="1"/>
</dbReference>
<keyword evidence="2" id="KW-1003">Cell membrane</keyword>
<evidence type="ECO:0000256" key="4">
    <source>
        <dbReference type="ARBA" id="ARBA00022840"/>
    </source>
</evidence>
<evidence type="ECO:0000256" key="1">
    <source>
        <dbReference type="ARBA" id="ARBA00022448"/>
    </source>
</evidence>
<evidence type="ECO:0000313" key="9">
    <source>
        <dbReference type="Proteomes" id="UP000297258"/>
    </source>
</evidence>
<feature type="domain" description="ABC transporter" evidence="7">
    <location>
        <begin position="2"/>
        <end position="238"/>
    </location>
</feature>
<dbReference type="PROSITE" id="PS50893">
    <property type="entry name" value="ABC_TRANSPORTER_2"/>
    <property type="match status" value="1"/>
</dbReference>
<evidence type="ECO:0000259" key="7">
    <source>
        <dbReference type="PROSITE" id="PS50893"/>
    </source>
</evidence>
<evidence type="ECO:0000313" key="8">
    <source>
        <dbReference type="EMBL" id="TFW27306.1"/>
    </source>
</evidence>
<evidence type="ECO:0000256" key="3">
    <source>
        <dbReference type="ARBA" id="ARBA00022741"/>
    </source>
</evidence>
<evidence type="ECO:0000256" key="2">
    <source>
        <dbReference type="ARBA" id="ARBA00022475"/>
    </source>
</evidence>
<keyword evidence="3" id="KW-0547">Nucleotide-binding</keyword>